<dbReference type="GO" id="GO:0009061">
    <property type="term" value="P:anaerobic respiration"/>
    <property type="evidence" value="ECO:0007669"/>
    <property type="project" value="TreeGrafter"/>
</dbReference>
<evidence type="ECO:0000313" key="18">
    <source>
        <dbReference type="Proteomes" id="UP000552587"/>
    </source>
</evidence>
<dbReference type="GO" id="GO:0046872">
    <property type="term" value="F:metal ion binding"/>
    <property type="evidence" value="ECO:0007669"/>
    <property type="project" value="UniProtKB-KW"/>
</dbReference>
<feature type="binding site" description="covalent" evidence="13">
    <location>
        <position position="175"/>
    </location>
    <ligand>
        <name>heme</name>
        <dbReference type="ChEBI" id="CHEBI:30413"/>
        <label>3</label>
    </ligand>
</feature>
<proteinExistence type="inferred from homology"/>
<dbReference type="SUPFAM" id="SSF48695">
    <property type="entry name" value="Multiheme cytochromes"/>
    <property type="match status" value="1"/>
</dbReference>
<organism evidence="17 18">
    <name type="scientific">Marilutibacter penaei</name>
    <dbReference type="NCBI Taxonomy" id="2759900"/>
    <lineage>
        <taxon>Bacteria</taxon>
        <taxon>Pseudomonadati</taxon>
        <taxon>Pseudomonadota</taxon>
        <taxon>Gammaproteobacteria</taxon>
        <taxon>Lysobacterales</taxon>
        <taxon>Lysobacteraceae</taxon>
        <taxon>Marilutibacter</taxon>
    </lineage>
</organism>
<dbReference type="NCBIfam" id="TIGR02161">
    <property type="entry name" value="napC_nirT"/>
    <property type="match status" value="1"/>
</dbReference>
<dbReference type="InterPro" id="IPR011885">
    <property type="entry name" value="NO3Rdtase_cyt_c_NapC/NirT"/>
</dbReference>
<gene>
    <name evidence="17" type="ORF">H4F99_07145</name>
</gene>
<keyword evidence="3 12" id="KW-0813">Transport</keyword>
<dbReference type="GO" id="GO:0009055">
    <property type="term" value="F:electron transfer activity"/>
    <property type="evidence" value="ECO:0007669"/>
    <property type="project" value="TreeGrafter"/>
</dbReference>
<evidence type="ECO:0000256" key="12">
    <source>
        <dbReference type="PIRNR" id="PIRNR000013"/>
    </source>
</evidence>
<sequence>MRSRWWPTASSTSTRCWRKASPWPTGRTDVWARAKAAAKGFWDTFRKPSTHFSLGFLALGGFIAGIMFWGGFNTALEATNTETFCVSCHEMNDNVFEELKTTIHYNNRSGVRATCPDCHVPHDWTDKIARKMQASKEVWGKIFGTINTREKFLDERLVLATHEWARLKANDSLECRNCHDYDSMDLTRQSPRSAQIHQRWLGTGEKTCIDCHKGVAHHLPDMSGVPQG</sequence>
<dbReference type="PIRSF" id="PIRSF000013">
    <property type="entry name" value="4_hem_cytochrm_NapC"/>
    <property type="match status" value="1"/>
</dbReference>
<dbReference type="InterPro" id="IPR024717">
    <property type="entry name" value="NapC/NirT/NrfH"/>
</dbReference>
<keyword evidence="8 12" id="KW-0249">Electron transport</keyword>
<feature type="binding site" description="covalent" evidence="13">
    <location>
        <position position="88"/>
    </location>
    <ligand>
        <name>heme</name>
        <dbReference type="ChEBI" id="CHEBI:30413"/>
        <label>1</label>
    </ligand>
</feature>
<evidence type="ECO:0000256" key="2">
    <source>
        <dbReference type="ARBA" id="ARBA00007395"/>
    </source>
</evidence>
<dbReference type="Proteomes" id="UP000552587">
    <property type="component" value="Unassembled WGS sequence"/>
</dbReference>
<evidence type="ECO:0000313" key="17">
    <source>
        <dbReference type="EMBL" id="MBB1088266.1"/>
    </source>
</evidence>
<evidence type="ECO:0000256" key="9">
    <source>
        <dbReference type="ARBA" id="ARBA00022989"/>
    </source>
</evidence>
<evidence type="ECO:0000256" key="5">
    <source>
        <dbReference type="ARBA" id="ARBA00022617"/>
    </source>
</evidence>
<protein>
    <recommendedName>
        <fullName evidence="12">Cytochrome c-type protein</fullName>
    </recommendedName>
</protein>
<keyword evidence="9 15" id="KW-1133">Transmembrane helix</keyword>
<dbReference type="Gene3D" id="1.10.3820.10">
    <property type="entry name" value="Di-heme elbow motif domain"/>
    <property type="match status" value="1"/>
</dbReference>
<reference evidence="17 18" key="1">
    <citation type="submission" date="2020-07" db="EMBL/GenBank/DDBJ databases">
        <authorList>
            <person name="Xu S."/>
            <person name="Li A."/>
        </authorList>
    </citation>
    <scope>NUCLEOTIDE SEQUENCE [LARGE SCALE GENOMIC DNA]</scope>
    <source>
        <strain evidence="17 18">SG-8</strain>
    </source>
</reference>
<evidence type="ECO:0000256" key="11">
    <source>
        <dbReference type="ARBA" id="ARBA00023136"/>
    </source>
</evidence>
<keyword evidence="10 12" id="KW-0408">Iron</keyword>
<feature type="binding site" description="covalent" evidence="13">
    <location>
        <position position="211"/>
    </location>
    <ligand>
        <name>heme</name>
        <dbReference type="ChEBI" id="CHEBI:30413"/>
        <label>4</label>
    </ligand>
</feature>
<evidence type="ECO:0000256" key="7">
    <source>
        <dbReference type="ARBA" id="ARBA00022723"/>
    </source>
</evidence>
<keyword evidence="11 15" id="KW-0472">Membrane</keyword>
<keyword evidence="7 12" id="KW-0479">Metal-binding</keyword>
<evidence type="ECO:0000256" key="15">
    <source>
        <dbReference type="SAM" id="Phobius"/>
    </source>
</evidence>
<dbReference type="GO" id="GO:0020037">
    <property type="term" value="F:heme binding"/>
    <property type="evidence" value="ECO:0007669"/>
    <property type="project" value="InterPro"/>
</dbReference>
<accession>A0A7W3U3J3</accession>
<keyword evidence="6 15" id="KW-0812">Transmembrane</keyword>
<dbReference type="EMBL" id="JACHTE010000004">
    <property type="protein sequence ID" value="MBB1088266.1"/>
    <property type="molecule type" value="Genomic_DNA"/>
</dbReference>
<evidence type="ECO:0000256" key="4">
    <source>
        <dbReference type="ARBA" id="ARBA00022475"/>
    </source>
</evidence>
<comment type="PTM">
    <text evidence="12">Binds 4 heme groups per subunit.</text>
</comment>
<feature type="binding site" description="axial binding residue" evidence="14">
    <location>
        <position position="119"/>
    </location>
    <ligand>
        <name>heme</name>
        <dbReference type="ChEBI" id="CHEBI:30413"/>
        <label>2</label>
    </ligand>
    <ligandPart>
        <name>Fe</name>
        <dbReference type="ChEBI" id="CHEBI:18248"/>
    </ligandPart>
</feature>
<feature type="binding site" description="axial binding residue" evidence="14">
    <location>
        <position position="212"/>
    </location>
    <ligand>
        <name>heme</name>
        <dbReference type="ChEBI" id="CHEBI:30413"/>
        <label>4</label>
    </ligand>
    <ligandPart>
        <name>Fe</name>
        <dbReference type="ChEBI" id="CHEBI:18248"/>
    </ligandPart>
</feature>
<dbReference type="InterPro" id="IPR051174">
    <property type="entry name" value="Cytochrome_c-type_ET"/>
</dbReference>
<dbReference type="FunFam" id="1.10.3820.10:FF:000001">
    <property type="entry name" value="Cytochrome c-type protein"/>
    <property type="match status" value="1"/>
</dbReference>
<feature type="binding site" description="covalent" evidence="13">
    <location>
        <position position="178"/>
    </location>
    <ligand>
        <name>heme</name>
        <dbReference type="ChEBI" id="CHEBI:30413"/>
        <label>3</label>
    </ligand>
</feature>
<evidence type="ECO:0000256" key="13">
    <source>
        <dbReference type="PIRSR" id="PIRSR000013-1"/>
    </source>
</evidence>
<evidence type="ECO:0000256" key="14">
    <source>
        <dbReference type="PIRSR" id="PIRSR000013-2"/>
    </source>
</evidence>
<feature type="binding site" description="axial binding residue" evidence="14">
    <location>
        <position position="91"/>
    </location>
    <ligand>
        <name>heme</name>
        <dbReference type="ChEBI" id="CHEBI:30413"/>
        <label>1</label>
    </ligand>
    <ligandPart>
        <name>Fe</name>
        <dbReference type="ChEBI" id="CHEBI:18248"/>
    </ligandPart>
</feature>
<dbReference type="GO" id="GO:0005886">
    <property type="term" value="C:plasma membrane"/>
    <property type="evidence" value="ECO:0007669"/>
    <property type="project" value="UniProtKB-SubCell"/>
</dbReference>
<feature type="binding site" description="covalent" evidence="13">
    <location>
        <position position="115"/>
    </location>
    <ligand>
        <name>heme</name>
        <dbReference type="ChEBI" id="CHEBI:30413"/>
        <label>2</label>
    </ligand>
</feature>
<comment type="caution">
    <text evidence="17">The sequence shown here is derived from an EMBL/GenBank/DDBJ whole genome shotgun (WGS) entry which is preliminary data.</text>
</comment>
<comment type="subcellular location">
    <subcellularLocation>
        <location evidence="1">Cell membrane</location>
        <topology evidence="1">Single-pass membrane protein</topology>
    </subcellularLocation>
</comment>
<keyword evidence="5 12" id="KW-0349">Heme</keyword>
<feature type="domain" description="NapC/NirT cytochrome c N-terminal" evidence="16">
    <location>
        <begin position="48"/>
        <end position="222"/>
    </location>
</feature>
<feature type="binding site" description="axial binding residue" evidence="14">
    <location>
        <position position="137"/>
    </location>
    <ligand>
        <name>heme</name>
        <dbReference type="ChEBI" id="CHEBI:30413"/>
        <label>1</label>
    </ligand>
    <ligandPart>
        <name>Fe</name>
        <dbReference type="ChEBI" id="CHEBI:18248"/>
    </ligandPart>
</feature>
<dbReference type="InterPro" id="IPR036280">
    <property type="entry name" value="Multihaem_cyt_sf"/>
</dbReference>
<dbReference type="InterPro" id="IPR038266">
    <property type="entry name" value="NapC/NirT_cytc_sf"/>
</dbReference>
<feature type="binding site" description="covalent" evidence="13">
    <location>
        <position position="85"/>
    </location>
    <ligand>
        <name>heme</name>
        <dbReference type="ChEBI" id="CHEBI:30413"/>
        <label>1</label>
    </ligand>
</feature>
<feature type="binding site" description="axial binding residue" evidence="14">
    <location>
        <position position="217"/>
    </location>
    <ligand>
        <name>heme</name>
        <dbReference type="ChEBI" id="CHEBI:30413"/>
        <label>2</label>
    </ligand>
    <ligandPart>
        <name>Fe</name>
        <dbReference type="ChEBI" id="CHEBI:18248"/>
    </ligandPart>
</feature>
<feature type="binding site" description="axial binding residue" evidence="14">
    <location>
        <position position="179"/>
    </location>
    <ligand>
        <name>heme</name>
        <dbReference type="ChEBI" id="CHEBI:30413"/>
        <label>3</label>
    </ligand>
    <ligandPart>
        <name>Fe</name>
        <dbReference type="ChEBI" id="CHEBI:18248"/>
    </ligandPart>
</feature>
<dbReference type="GO" id="GO:0019333">
    <property type="term" value="P:denitrification pathway"/>
    <property type="evidence" value="ECO:0007669"/>
    <property type="project" value="InterPro"/>
</dbReference>
<evidence type="ECO:0000259" key="16">
    <source>
        <dbReference type="Pfam" id="PF03264"/>
    </source>
</evidence>
<dbReference type="InterPro" id="IPR005126">
    <property type="entry name" value="NapC/NirT_cyt_c_N"/>
</dbReference>
<feature type="binding site" description="covalent" evidence="13">
    <location>
        <position position="118"/>
    </location>
    <ligand>
        <name>heme</name>
        <dbReference type="ChEBI" id="CHEBI:30413"/>
        <label>2</label>
    </ligand>
</feature>
<feature type="binding site" description="covalent" evidence="13">
    <location>
        <position position="208"/>
    </location>
    <ligand>
        <name>heme</name>
        <dbReference type="ChEBI" id="CHEBI:30413"/>
        <label>4</label>
    </ligand>
</feature>
<keyword evidence="4" id="KW-1003">Cell membrane</keyword>
<dbReference type="PANTHER" id="PTHR30333">
    <property type="entry name" value="CYTOCHROME C-TYPE PROTEIN"/>
    <property type="match status" value="1"/>
</dbReference>
<evidence type="ECO:0000256" key="1">
    <source>
        <dbReference type="ARBA" id="ARBA00004162"/>
    </source>
</evidence>
<evidence type="ECO:0000256" key="10">
    <source>
        <dbReference type="ARBA" id="ARBA00023004"/>
    </source>
</evidence>
<dbReference type="Pfam" id="PF03264">
    <property type="entry name" value="Cytochrom_NNT"/>
    <property type="match status" value="1"/>
</dbReference>
<comment type="similarity">
    <text evidence="2">Belongs to the NapC/NirT/NrfH family.</text>
</comment>
<name>A0A7W3U3J3_9GAMM</name>
<comment type="cofactor">
    <cofactor evidence="13">
        <name>heme</name>
        <dbReference type="ChEBI" id="CHEBI:30413"/>
    </cofactor>
    <text evidence="13">Binds 4 heme groups per subunit.</text>
</comment>
<evidence type="ECO:0000256" key="8">
    <source>
        <dbReference type="ARBA" id="ARBA00022982"/>
    </source>
</evidence>
<evidence type="ECO:0000256" key="3">
    <source>
        <dbReference type="ARBA" id="ARBA00022448"/>
    </source>
</evidence>
<feature type="transmembrane region" description="Helical" evidence="15">
    <location>
        <begin position="52"/>
        <end position="72"/>
    </location>
</feature>
<keyword evidence="18" id="KW-1185">Reference proteome</keyword>
<evidence type="ECO:0000256" key="6">
    <source>
        <dbReference type="ARBA" id="ARBA00022692"/>
    </source>
</evidence>
<dbReference type="AlphaFoldDB" id="A0A7W3U3J3"/>
<dbReference type="PANTHER" id="PTHR30333:SF1">
    <property type="entry name" value="CYTOCHROME C-TYPE PROTEIN NAPC"/>
    <property type="match status" value="1"/>
</dbReference>